<feature type="non-terminal residue" evidence="2">
    <location>
        <position position="167"/>
    </location>
</feature>
<evidence type="ECO:0000313" key="3">
    <source>
        <dbReference type="Proteomes" id="UP001341840"/>
    </source>
</evidence>
<gene>
    <name evidence="2" type="ORF">PIB30_084397</name>
</gene>
<feature type="compositionally biased region" description="Acidic residues" evidence="1">
    <location>
        <begin position="133"/>
        <end position="167"/>
    </location>
</feature>
<evidence type="ECO:0000256" key="1">
    <source>
        <dbReference type="SAM" id="MobiDB-lite"/>
    </source>
</evidence>
<feature type="region of interest" description="Disordered" evidence="1">
    <location>
        <begin position="122"/>
        <end position="167"/>
    </location>
</feature>
<sequence>MHELGEEIPNDGHASTIESSVLPFPSPVMKLAAKDGIYPEETEVMMDPSIRVKVIPRGVKFKDIPTESSKVRRKHSTFDGLSSNPIALFYKKLTCVETRIMNQLKSDDCRNKRRYDRIMKMMEEKNLGPEEPNTSEEESDGLDDKGSDEEEAGSAENEEEEEQDSSH</sequence>
<evidence type="ECO:0000313" key="2">
    <source>
        <dbReference type="EMBL" id="MED6139497.1"/>
    </source>
</evidence>
<comment type="caution">
    <text evidence="2">The sequence shown here is derived from an EMBL/GenBank/DDBJ whole genome shotgun (WGS) entry which is preliminary data.</text>
</comment>
<reference evidence="2 3" key="1">
    <citation type="journal article" date="2023" name="Plants (Basel)">
        <title>Bridging the Gap: Combining Genomics and Transcriptomics Approaches to Understand Stylosanthes scabra, an Orphan Legume from the Brazilian Caatinga.</title>
        <authorList>
            <person name="Ferreira-Neto J.R.C."/>
            <person name="da Silva M.D."/>
            <person name="Binneck E."/>
            <person name="de Melo N.F."/>
            <person name="da Silva R.H."/>
            <person name="de Melo A.L.T.M."/>
            <person name="Pandolfi V."/>
            <person name="Bustamante F.O."/>
            <person name="Brasileiro-Vidal A.C."/>
            <person name="Benko-Iseppon A.M."/>
        </authorList>
    </citation>
    <scope>NUCLEOTIDE SEQUENCE [LARGE SCALE GENOMIC DNA]</scope>
    <source>
        <tissue evidence="2">Leaves</tissue>
    </source>
</reference>
<keyword evidence="3" id="KW-1185">Reference proteome</keyword>
<proteinExistence type="predicted"/>
<name>A0ABU6ST37_9FABA</name>
<organism evidence="2 3">
    <name type="scientific">Stylosanthes scabra</name>
    <dbReference type="NCBI Taxonomy" id="79078"/>
    <lineage>
        <taxon>Eukaryota</taxon>
        <taxon>Viridiplantae</taxon>
        <taxon>Streptophyta</taxon>
        <taxon>Embryophyta</taxon>
        <taxon>Tracheophyta</taxon>
        <taxon>Spermatophyta</taxon>
        <taxon>Magnoliopsida</taxon>
        <taxon>eudicotyledons</taxon>
        <taxon>Gunneridae</taxon>
        <taxon>Pentapetalae</taxon>
        <taxon>rosids</taxon>
        <taxon>fabids</taxon>
        <taxon>Fabales</taxon>
        <taxon>Fabaceae</taxon>
        <taxon>Papilionoideae</taxon>
        <taxon>50 kb inversion clade</taxon>
        <taxon>dalbergioids sensu lato</taxon>
        <taxon>Dalbergieae</taxon>
        <taxon>Pterocarpus clade</taxon>
        <taxon>Stylosanthes</taxon>
    </lineage>
</organism>
<accession>A0ABU6ST37</accession>
<dbReference type="Proteomes" id="UP001341840">
    <property type="component" value="Unassembled WGS sequence"/>
</dbReference>
<dbReference type="EMBL" id="JASCZI010061783">
    <property type="protein sequence ID" value="MED6139497.1"/>
    <property type="molecule type" value="Genomic_DNA"/>
</dbReference>
<protein>
    <submittedName>
        <fullName evidence="2">Uncharacterized protein</fullName>
    </submittedName>
</protein>